<gene>
    <name evidence="1" type="ORF">CLOSYM_00101</name>
</gene>
<organism evidence="1 2">
    <name type="scientific">[Clostridium] symbiosum ATCC 14940</name>
    <dbReference type="NCBI Taxonomy" id="411472"/>
    <lineage>
        <taxon>Bacteria</taxon>
        <taxon>Bacillati</taxon>
        <taxon>Bacillota</taxon>
        <taxon>Clostridia</taxon>
        <taxon>Lachnospirales</taxon>
        <taxon>Lachnospiraceae</taxon>
        <taxon>Otoolea</taxon>
    </lineage>
</organism>
<comment type="caution">
    <text evidence="1">The sequence shown here is derived from an EMBL/GenBank/DDBJ whole genome shotgun (WGS) entry which is preliminary data.</text>
</comment>
<dbReference type="RefSeq" id="WP_021641985.1">
    <property type="nucleotide sequence ID" value="NZ_KE992894.1"/>
</dbReference>
<evidence type="ECO:0000313" key="2">
    <source>
        <dbReference type="Proteomes" id="UP000016491"/>
    </source>
</evidence>
<protein>
    <submittedName>
        <fullName evidence="1">Uncharacterized protein</fullName>
    </submittedName>
</protein>
<dbReference type="EMBL" id="AWSU01000010">
    <property type="protein sequence ID" value="ERI80657.1"/>
    <property type="molecule type" value="Genomic_DNA"/>
</dbReference>
<proteinExistence type="predicted"/>
<evidence type="ECO:0000313" key="1">
    <source>
        <dbReference type="EMBL" id="ERI80657.1"/>
    </source>
</evidence>
<name>A0ABC9U455_CLOSY</name>
<reference evidence="1 2" key="1">
    <citation type="submission" date="2013-07" db="EMBL/GenBank/DDBJ databases">
        <authorList>
            <person name="Weinstock G."/>
            <person name="Sodergren E."/>
            <person name="Wylie T."/>
            <person name="Fulton L."/>
            <person name="Fulton R."/>
            <person name="Fronick C."/>
            <person name="O'Laughlin M."/>
            <person name="Godfrey J."/>
            <person name="Miner T."/>
            <person name="Herter B."/>
            <person name="Appelbaum E."/>
            <person name="Cordes M."/>
            <person name="Lek S."/>
            <person name="Wollam A."/>
            <person name="Pepin K.H."/>
            <person name="Palsikar V.B."/>
            <person name="Mitreva M."/>
            <person name="Wilson R.K."/>
        </authorList>
    </citation>
    <scope>NUCLEOTIDE SEQUENCE [LARGE SCALE GENOMIC DNA]</scope>
    <source>
        <strain evidence="1 2">ATCC 14940</strain>
    </source>
</reference>
<sequence length="374" mass="41578">MNYQDDFSINFTKEDQLHGFLEELEERAGWDVRPSNSIRVLPAEENEALCQQITEELKETEIIKDTCQNTGLLLKMGRSVYPLGKSSLSTLKSRARVNGNALSDLEKPKLARILNDCLKVTRGDALIRIQEGKVRAVHGGDESDYCILPMTEIFGTASSYINGKYDEAKFKGGYYDHTMATATWEIEDEELVSAYRSALRNYREDLNGQLSAAVRVSSSDVGASGANIYYSLLIGEEKRPLVLGKALKLAHEKKASMAKFDANMSMAFARYEEALSGLERLFHIYLNHPANVITGLMKRVNIGKKLIAETVEQFNAAYMGGACSGYDVYCAICNSIFISEVNGVQGKALAVLEEAISRCLTLRWSEYDIPGDLK</sequence>
<dbReference type="Proteomes" id="UP000016491">
    <property type="component" value="Unassembled WGS sequence"/>
</dbReference>
<accession>A0ABC9U455</accession>
<dbReference type="AlphaFoldDB" id="A0ABC9U455"/>